<gene>
    <name evidence="2" type="ordered locus">Hoch_4064</name>
</gene>
<feature type="region of interest" description="Disordered" evidence="1">
    <location>
        <begin position="1"/>
        <end position="21"/>
    </location>
</feature>
<dbReference type="STRING" id="502025.Hoch_4064"/>
<reference evidence="2 3" key="1">
    <citation type="journal article" date="2010" name="Stand. Genomic Sci.">
        <title>Complete genome sequence of Haliangium ochraceum type strain (SMP-2).</title>
        <authorList>
            <consortium name="US DOE Joint Genome Institute (JGI-PGF)"/>
            <person name="Ivanova N."/>
            <person name="Daum C."/>
            <person name="Lang E."/>
            <person name="Abt B."/>
            <person name="Kopitz M."/>
            <person name="Saunders E."/>
            <person name="Lapidus A."/>
            <person name="Lucas S."/>
            <person name="Glavina Del Rio T."/>
            <person name="Nolan M."/>
            <person name="Tice H."/>
            <person name="Copeland A."/>
            <person name="Cheng J.F."/>
            <person name="Chen F."/>
            <person name="Bruce D."/>
            <person name="Goodwin L."/>
            <person name="Pitluck S."/>
            <person name="Mavromatis K."/>
            <person name="Pati A."/>
            <person name="Mikhailova N."/>
            <person name="Chen A."/>
            <person name="Palaniappan K."/>
            <person name="Land M."/>
            <person name="Hauser L."/>
            <person name="Chang Y.J."/>
            <person name="Jeffries C.D."/>
            <person name="Detter J.C."/>
            <person name="Brettin T."/>
            <person name="Rohde M."/>
            <person name="Goker M."/>
            <person name="Bristow J."/>
            <person name="Markowitz V."/>
            <person name="Eisen J.A."/>
            <person name="Hugenholtz P."/>
            <person name="Kyrpides N.C."/>
            <person name="Klenk H.P."/>
        </authorList>
    </citation>
    <scope>NUCLEOTIDE SEQUENCE [LARGE SCALE GENOMIC DNA]</scope>
    <source>
        <strain evidence="3">DSM 14365 / CIP 107738 / JCM 11303 / AJ 13395 / SMP-2</strain>
    </source>
</reference>
<evidence type="ECO:0000256" key="1">
    <source>
        <dbReference type="SAM" id="MobiDB-lite"/>
    </source>
</evidence>
<name>D0LJI9_HALO1</name>
<organism evidence="2 3">
    <name type="scientific">Haliangium ochraceum (strain DSM 14365 / JCM 11303 / SMP-2)</name>
    <dbReference type="NCBI Taxonomy" id="502025"/>
    <lineage>
        <taxon>Bacteria</taxon>
        <taxon>Pseudomonadati</taxon>
        <taxon>Myxococcota</taxon>
        <taxon>Polyangia</taxon>
        <taxon>Haliangiales</taxon>
        <taxon>Kofleriaceae</taxon>
        <taxon>Haliangium</taxon>
    </lineage>
</organism>
<dbReference type="Proteomes" id="UP000001880">
    <property type="component" value="Chromosome"/>
</dbReference>
<sequence>MRNVAAARPTPPPELPETTAPVGGRALVIGAGMSGLLAARVLAAYFDQVDILEGDALPDGPDGRKKTPQSIHSHVLGAYGYRRFCALFPELDDELAACDAPRFDFLGDCVTIVGGQPGRRFDSGLVSRMSSRMLLEWLLRRSLCARANVRVRDRFRVAGLRIEDGRARGVRGQNGEEIAADLVVDASGPASRAPAWLEAAGLGRPSESLVNLRGATVSRIVHLPEEVAPACVAMFIRMTPDNPRQAALTRIERGQWRVSMESLGHEAEPPSRDDDAFLAYAERLPELALRDILARAEPLTPVYFYGGSRSRWVHYHALPRMLEGLVVLGNAVFDPHSMHGQGMTFCVQATDALADAFARLPGRLDESGDFSQRYQAELGARFAPYWHWNTCAELTIPGVPGDEPAEMASLYRCWREIRGAAGDDDTLLRAVVRVTQGEAHPFSLFQPALVARAVRAVARRRAAPLRRTS</sequence>
<dbReference type="InterPro" id="IPR036188">
    <property type="entry name" value="FAD/NAD-bd_sf"/>
</dbReference>
<dbReference type="PANTHER" id="PTHR43422">
    <property type="entry name" value="THIAMINE THIAZOLE SYNTHASE"/>
    <property type="match status" value="1"/>
</dbReference>
<dbReference type="eggNOG" id="COG0644">
    <property type="taxonomic scope" value="Bacteria"/>
</dbReference>
<evidence type="ECO:0000313" key="3">
    <source>
        <dbReference type="Proteomes" id="UP000001880"/>
    </source>
</evidence>
<proteinExistence type="predicted"/>
<dbReference type="PANTHER" id="PTHR43422:SF3">
    <property type="entry name" value="THIAMINE THIAZOLE SYNTHASE"/>
    <property type="match status" value="1"/>
</dbReference>
<dbReference type="AlphaFoldDB" id="D0LJI9"/>
<dbReference type="EMBL" id="CP001804">
    <property type="protein sequence ID" value="ACY16563.1"/>
    <property type="molecule type" value="Genomic_DNA"/>
</dbReference>
<protein>
    <submittedName>
        <fullName evidence="2">FAD dependent oxidoreductase</fullName>
    </submittedName>
</protein>
<keyword evidence="3" id="KW-1185">Reference proteome</keyword>
<dbReference type="HOGENOM" id="CLU_028028_2_0_7"/>
<dbReference type="KEGG" id="hoh:Hoch_4064"/>
<evidence type="ECO:0000313" key="2">
    <source>
        <dbReference type="EMBL" id="ACY16563.1"/>
    </source>
</evidence>
<dbReference type="Gene3D" id="3.50.50.60">
    <property type="entry name" value="FAD/NAD(P)-binding domain"/>
    <property type="match status" value="1"/>
</dbReference>
<accession>D0LJI9</accession>
<dbReference type="SUPFAM" id="SSF51905">
    <property type="entry name" value="FAD/NAD(P)-binding domain"/>
    <property type="match status" value="1"/>
</dbReference>